<keyword evidence="1" id="KW-0812">Transmembrane</keyword>
<dbReference type="OrthoDB" id="3232296at2759"/>
<organism evidence="2 3">
    <name type="scientific">Sistotremastrum niveocremeum HHB9708</name>
    <dbReference type="NCBI Taxonomy" id="1314777"/>
    <lineage>
        <taxon>Eukaryota</taxon>
        <taxon>Fungi</taxon>
        <taxon>Dikarya</taxon>
        <taxon>Basidiomycota</taxon>
        <taxon>Agaricomycotina</taxon>
        <taxon>Agaricomycetes</taxon>
        <taxon>Sistotremastrales</taxon>
        <taxon>Sistotremastraceae</taxon>
        <taxon>Sertulicium</taxon>
        <taxon>Sertulicium niveocremeum</taxon>
    </lineage>
</organism>
<proteinExistence type="predicted"/>
<evidence type="ECO:0000256" key="1">
    <source>
        <dbReference type="SAM" id="Phobius"/>
    </source>
</evidence>
<keyword evidence="1" id="KW-1133">Transmembrane helix</keyword>
<sequence>MVVAKVRRVPAFYNFIFIVWVGTLVNLLLFYTGQYRADDVRLGVCAAQAVLKHGVDPAAVSALSLLALESWRLASRGTVDSRPSRAWIILTIAIPYILFVVYATIAIIVGSSNPLSRYNNT</sequence>
<feature type="transmembrane region" description="Helical" evidence="1">
    <location>
        <begin position="86"/>
        <end position="109"/>
    </location>
</feature>
<evidence type="ECO:0008006" key="4">
    <source>
        <dbReference type="Google" id="ProtNLM"/>
    </source>
</evidence>
<evidence type="ECO:0000313" key="3">
    <source>
        <dbReference type="Proteomes" id="UP000076722"/>
    </source>
</evidence>
<reference evidence="2 3" key="1">
    <citation type="journal article" date="2016" name="Mol. Biol. Evol.">
        <title>Comparative Genomics of Early-Diverging Mushroom-Forming Fungi Provides Insights into the Origins of Lignocellulose Decay Capabilities.</title>
        <authorList>
            <person name="Nagy L.G."/>
            <person name="Riley R."/>
            <person name="Tritt A."/>
            <person name="Adam C."/>
            <person name="Daum C."/>
            <person name="Floudas D."/>
            <person name="Sun H."/>
            <person name="Yadav J.S."/>
            <person name="Pangilinan J."/>
            <person name="Larsson K.H."/>
            <person name="Matsuura K."/>
            <person name="Barry K."/>
            <person name="Labutti K."/>
            <person name="Kuo R."/>
            <person name="Ohm R.A."/>
            <person name="Bhattacharya S.S."/>
            <person name="Shirouzu T."/>
            <person name="Yoshinaga Y."/>
            <person name="Martin F.M."/>
            <person name="Grigoriev I.V."/>
            <person name="Hibbett D.S."/>
        </authorList>
    </citation>
    <scope>NUCLEOTIDE SEQUENCE [LARGE SCALE GENOMIC DNA]</scope>
    <source>
        <strain evidence="2 3">HHB9708</strain>
    </source>
</reference>
<evidence type="ECO:0000313" key="2">
    <source>
        <dbReference type="EMBL" id="KZS86678.1"/>
    </source>
</evidence>
<dbReference type="STRING" id="1314777.A0A164MG02"/>
<dbReference type="Proteomes" id="UP000076722">
    <property type="component" value="Unassembled WGS sequence"/>
</dbReference>
<name>A0A164MG02_9AGAM</name>
<dbReference type="EMBL" id="KV419475">
    <property type="protein sequence ID" value="KZS86678.1"/>
    <property type="molecule type" value="Genomic_DNA"/>
</dbReference>
<feature type="transmembrane region" description="Helical" evidence="1">
    <location>
        <begin position="12"/>
        <end position="31"/>
    </location>
</feature>
<keyword evidence="3" id="KW-1185">Reference proteome</keyword>
<protein>
    <recommendedName>
        <fullName evidence="4">G-protein coupled receptors family 1 profile domain-containing protein</fullName>
    </recommendedName>
</protein>
<dbReference type="AlphaFoldDB" id="A0A164MG02"/>
<accession>A0A164MG02</accession>
<keyword evidence="1" id="KW-0472">Membrane</keyword>
<gene>
    <name evidence="2" type="ORF">SISNIDRAFT_491750</name>
</gene>